<evidence type="ECO:0000313" key="3">
    <source>
        <dbReference type="Proteomes" id="UP001231189"/>
    </source>
</evidence>
<evidence type="ECO:0000313" key="2">
    <source>
        <dbReference type="EMBL" id="KAK1679952.1"/>
    </source>
</evidence>
<protein>
    <submittedName>
        <fullName evidence="2">Uncharacterized protein</fullName>
    </submittedName>
</protein>
<dbReference type="Proteomes" id="UP001231189">
    <property type="component" value="Unassembled WGS sequence"/>
</dbReference>
<sequence length="242" mass="25849">MKAEVLEEVKKEIKKMLDAGFIRPCGLNGFLMLRSYLGAIAALIVVIVAVVGAAPGRLVIAAVAAAGRTLVVLILLVSIVVFAVEVAEVPGPGAMAFGRRLVGGAVVLLLLLLHLLGGGDPVPGKAVVVAFLHRFLIGEKRRSLSPSFEDLSSSDQMEKSWSSLSHAVGARISYAACVPQMVRAYQMYRDDNKNAEFKFPHVFTHIETCNKWADMRAALAKGGLYNPMASVPIAVEGRPELG</sequence>
<gene>
    <name evidence="2" type="ORF">QYE76_040800</name>
</gene>
<feature type="transmembrane region" description="Helical" evidence="1">
    <location>
        <begin position="60"/>
        <end position="84"/>
    </location>
</feature>
<name>A0AAD8WT31_LOLMU</name>
<dbReference type="EMBL" id="JAUUTY010000002">
    <property type="protein sequence ID" value="KAK1679952.1"/>
    <property type="molecule type" value="Genomic_DNA"/>
</dbReference>
<proteinExistence type="predicted"/>
<organism evidence="2 3">
    <name type="scientific">Lolium multiflorum</name>
    <name type="common">Italian ryegrass</name>
    <name type="synonym">Lolium perenne subsp. multiflorum</name>
    <dbReference type="NCBI Taxonomy" id="4521"/>
    <lineage>
        <taxon>Eukaryota</taxon>
        <taxon>Viridiplantae</taxon>
        <taxon>Streptophyta</taxon>
        <taxon>Embryophyta</taxon>
        <taxon>Tracheophyta</taxon>
        <taxon>Spermatophyta</taxon>
        <taxon>Magnoliopsida</taxon>
        <taxon>Liliopsida</taxon>
        <taxon>Poales</taxon>
        <taxon>Poaceae</taxon>
        <taxon>BOP clade</taxon>
        <taxon>Pooideae</taxon>
        <taxon>Poodae</taxon>
        <taxon>Poeae</taxon>
        <taxon>Poeae Chloroplast Group 2 (Poeae type)</taxon>
        <taxon>Loliodinae</taxon>
        <taxon>Loliinae</taxon>
        <taxon>Lolium</taxon>
    </lineage>
</organism>
<feature type="transmembrane region" description="Helical" evidence="1">
    <location>
        <begin position="96"/>
        <end position="116"/>
    </location>
</feature>
<dbReference type="AlphaFoldDB" id="A0AAD8WT31"/>
<feature type="transmembrane region" description="Helical" evidence="1">
    <location>
        <begin position="36"/>
        <end position="54"/>
    </location>
</feature>
<evidence type="ECO:0000256" key="1">
    <source>
        <dbReference type="SAM" id="Phobius"/>
    </source>
</evidence>
<accession>A0AAD8WT31</accession>
<keyword evidence="1" id="KW-0472">Membrane</keyword>
<keyword evidence="1" id="KW-0812">Transmembrane</keyword>
<keyword evidence="1" id="KW-1133">Transmembrane helix</keyword>
<keyword evidence="3" id="KW-1185">Reference proteome</keyword>
<comment type="caution">
    <text evidence="2">The sequence shown here is derived from an EMBL/GenBank/DDBJ whole genome shotgun (WGS) entry which is preliminary data.</text>
</comment>
<reference evidence="2" key="1">
    <citation type="submission" date="2023-07" db="EMBL/GenBank/DDBJ databases">
        <title>A chromosome-level genome assembly of Lolium multiflorum.</title>
        <authorList>
            <person name="Chen Y."/>
            <person name="Copetti D."/>
            <person name="Kolliker R."/>
            <person name="Studer B."/>
        </authorList>
    </citation>
    <scope>NUCLEOTIDE SEQUENCE</scope>
    <source>
        <strain evidence="2">02402/16</strain>
        <tissue evidence="2">Leaf</tissue>
    </source>
</reference>